<sequence length="69" mass="8297">MILRVLNIGNIYISTKNSFQRSTILTGTKFEMYFFQISENFTLKPTYLFWGFLKITHMCNFPFINWQSN</sequence>
<dbReference type="Proteomes" id="UP000827892">
    <property type="component" value="Chromosome V"/>
</dbReference>
<evidence type="ECO:0000313" key="2">
    <source>
        <dbReference type="Proteomes" id="UP000827892"/>
    </source>
</evidence>
<dbReference type="AlphaFoldDB" id="A0AAE9D1U3"/>
<reference evidence="1 2" key="1">
    <citation type="submission" date="2022-02" db="EMBL/GenBank/DDBJ databases">
        <title>Chromosome-level reference genomes for two strains of Caenorhabditis briggsae: an improved platform for comparative genomics.</title>
        <authorList>
            <person name="Stevens L."/>
            <person name="Andersen E.C."/>
        </authorList>
    </citation>
    <scope>NUCLEOTIDE SEQUENCE [LARGE SCALE GENOMIC DNA]</scope>
    <source>
        <strain evidence="1">QX1410_ONT</strain>
        <tissue evidence="1">Whole-organism</tissue>
    </source>
</reference>
<name>A0AAE9D1U3_CAEBR</name>
<organism evidence="1 2">
    <name type="scientific">Caenorhabditis briggsae</name>
    <dbReference type="NCBI Taxonomy" id="6238"/>
    <lineage>
        <taxon>Eukaryota</taxon>
        <taxon>Metazoa</taxon>
        <taxon>Ecdysozoa</taxon>
        <taxon>Nematoda</taxon>
        <taxon>Chromadorea</taxon>
        <taxon>Rhabditida</taxon>
        <taxon>Rhabditina</taxon>
        <taxon>Rhabditomorpha</taxon>
        <taxon>Rhabditoidea</taxon>
        <taxon>Rhabditidae</taxon>
        <taxon>Peloderinae</taxon>
        <taxon>Caenorhabditis</taxon>
    </lineage>
</organism>
<proteinExistence type="predicted"/>
<evidence type="ECO:0000313" key="1">
    <source>
        <dbReference type="EMBL" id="ULT92125.1"/>
    </source>
</evidence>
<gene>
    <name evidence="1" type="ORF">L3Y34_009681</name>
</gene>
<accession>A0AAE9D1U3</accession>
<protein>
    <submittedName>
        <fullName evidence="1">Uncharacterized protein</fullName>
    </submittedName>
</protein>
<dbReference type="EMBL" id="CP090895">
    <property type="protein sequence ID" value="ULT92125.1"/>
    <property type="molecule type" value="Genomic_DNA"/>
</dbReference>